<protein>
    <submittedName>
        <fullName evidence="4">Nucleoporin NUP53</fullName>
    </submittedName>
</protein>
<reference evidence="4" key="1">
    <citation type="submission" date="2016-06" db="UniProtKB">
        <authorList>
            <consortium name="WormBaseParasite"/>
        </authorList>
    </citation>
    <scope>IDENTIFICATION</scope>
</reference>
<evidence type="ECO:0000313" key="2">
    <source>
        <dbReference type="EMBL" id="VDN42948.1"/>
    </source>
</evidence>
<accession>A0A183EU77</accession>
<dbReference type="AlphaFoldDB" id="A0A183EU77"/>
<dbReference type="Proteomes" id="UP000271098">
    <property type="component" value="Unassembled WGS sequence"/>
</dbReference>
<evidence type="ECO:0000313" key="4">
    <source>
        <dbReference type="WBParaSite" id="GPUH_0002454801-mRNA-1"/>
    </source>
</evidence>
<proteinExistence type="predicted"/>
<reference evidence="2 3" key="2">
    <citation type="submission" date="2018-11" db="EMBL/GenBank/DDBJ databases">
        <authorList>
            <consortium name="Pathogen Informatics"/>
        </authorList>
    </citation>
    <scope>NUCLEOTIDE SEQUENCE [LARGE SCALE GENOMIC DNA]</scope>
</reference>
<evidence type="ECO:0000313" key="3">
    <source>
        <dbReference type="Proteomes" id="UP000271098"/>
    </source>
</evidence>
<keyword evidence="3" id="KW-1185">Reference proteome</keyword>
<gene>
    <name evidence="2" type="ORF">GPUH_LOCUS24520</name>
</gene>
<name>A0A183EU77_9BILA</name>
<feature type="region of interest" description="Disordered" evidence="1">
    <location>
        <begin position="1"/>
        <end position="23"/>
    </location>
</feature>
<sequence>MMQQSPLRMPGGGQRMAQKRTASTAFHTKPVGGQQQVTMVMPARASSAQQIRTFSRNITYQGSRMSPAGLVMSGSSRIGEALPGSSTTRQLSTAGIISRQNISGASTGSKPIAAISMQGGTSTSAPIVLQDIVPPSQKSDFFSD</sequence>
<organism evidence="4">
    <name type="scientific">Gongylonema pulchrum</name>
    <dbReference type="NCBI Taxonomy" id="637853"/>
    <lineage>
        <taxon>Eukaryota</taxon>
        <taxon>Metazoa</taxon>
        <taxon>Ecdysozoa</taxon>
        <taxon>Nematoda</taxon>
        <taxon>Chromadorea</taxon>
        <taxon>Rhabditida</taxon>
        <taxon>Spirurina</taxon>
        <taxon>Spiruromorpha</taxon>
        <taxon>Spiruroidea</taxon>
        <taxon>Gongylonematidae</taxon>
        <taxon>Gongylonema</taxon>
    </lineage>
</organism>
<dbReference type="EMBL" id="UYRT01101426">
    <property type="protein sequence ID" value="VDN42948.1"/>
    <property type="molecule type" value="Genomic_DNA"/>
</dbReference>
<evidence type="ECO:0000256" key="1">
    <source>
        <dbReference type="SAM" id="MobiDB-lite"/>
    </source>
</evidence>
<dbReference type="WBParaSite" id="GPUH_0002454801-mRNA-1">
    <property type="protein sequence ID" value="GPUH_0002454801-mRNA-1"/>
    <property type="gene ID" value="GPUH_0002454801"/>
</dbReference>